<organism evidence="3">
    <name type="scientific">Lygus hesperus</name>
    <name type="common">Western plant bug</name>
    <dbReference type="NCBI Taxonomy" id="30085"/>
    <lineage>
        <taxon>Eukaryota</taxon>
        <taxon>Metazoa</taxon>
        <taxon>Ecdysozoa</taxon>
        <taxon>Arthropoda</taxon>
        <taxon>Hexapoda</taxon>
        <taxon>Insecta</taxon>
        <taxon>Pterygota</taxon>
        <taxon>Neoptera</taxon>
        <taxon>Paraneoptera</taxon>
        <taxon>Hemiptera</taxon>
        <taxon>Heteroptera</taxon>
        <taxon>Panheteroptera</taxon>
        <taxon>Cimicomorpha</taxon>
        <taxon>Miridae</taxon>
        <taxon>Mirini</taxon>
        <taxon>Lygus</taxon>
    </lineage>
</organism>
<feature type="signal peptide" evidence="2">
    <location>
        <begin position="1"/>
        <end position="25"/>
    </location>
</feature>
<dbReference type="AlphaFoldDB" id="A0A146LL43"/>
<keyword evidence="2" id="KW-0732">Signal</keyword>
<evidence type="ECO:0000256" key="1">
    <source>
        <dbReference type="SAM" id="MobiDB-lite"/>
    </source>
</evidence>
<evidence type="ECO:0000313" key="3">
    <source>
        <dbReference type="EMBL" id="JAQ08678.1"/>
    </source>
</evidence>
<accession>A0A146LL43</accession>
<proteinExistence type="predicted"/>
<gene>
    <name evidence="3" type="ORF">g.31763</name>
</gene>
<reference evidence="3" key="1">
    <citation type="journal article" date="2016" name="Gigascience">
        <title>De novo construction of an expanded transcriptome assembly for the western tarnished plant bug, Lygus hesperus.</title>
        <authorList>
            <person name="Tassone E.E."/>
            <person name="Geib S.M."/>
            <person name="Hall B."/>
            <person name="Fabrick J.A."/>
            <person name="Brent C.S."/>
            <person name="Hull J.J."/>
        </authorList>
    </citation>
    <scope>NUCLEOTIDE SEQUENCE</scope>
</reference>
<feature type="compositionally biased region" description="Basic and acidic residues" evidence="1">
    <location>
        <begin position="51"/>
        <end position="63"/>
    </location>
</feature>
<feature type="chain" id="PRO_5007527385" evidence="2">
    <location>
        <begin position="26"/>
        <end position="250"/>
    </location>
</feature>
<name>A0A146LL43_LYGHE</name>
<protein>
    <submittedName>
        <fullName evidence="3">Uncharacterized protein</fullName>
    </submittedName>
</protein>
<feature type="non-terminal residue" evidence="3">
    <location>
        <position position="1"/>
    </location>
</feature>
<evidence type="ECO:0000256" key="2">
    <source>
        <dbReference type="SAM" id="SignalP"/>
    </source>
</evidence>
<dbReference type="EMBL" id="GDHC01009951">
    <property type="protein sequence ID" value="JAQ08678.1"/>
    <property type="molecule type" value="Transcribed_RNA"/>
</dbReference>
<sequence>RTPGPVATLEMKLAVFCLLLVGCHAFPAEVEKDNKAVETKNVKSVAPTNTKEGEKTNKNEKRAPVVQTVVPGEIKYGNKIEYSSPAYSPQLIQSAPEVQQVKYISPDPKSPYYEPPQPAPKPQYLFYSPQSSAAATHVPAMAYPAQAQLILMLAVPHPSGRYMMLYPAQNLLMPLFYSHPGITHQASAGSVPVPGYQSAQSAVPTAYQSTAGSYQASYSGPLPQHAGFVAQHQLAYSPYRTDKYSPSKQQ</sequence>
<feature type="region of interest" description="Disordered" evidence="1">
    <location>
        <begin position="41"/>
        <end position="63"/>
    </location>
</feature>